<dbReference type="EMBL" id="JWIO01000013">
    <property type="protein sequence ID" value="KLL11668.1"/>
    <property type="molecule type" value="Genomic_DNA"/>
</dbReference>
<evidence type="ECO:0000313" key="4">
    <source>
        <dbReference type="Proteomes" id="UP000035425"/>
    </source>
</evidence>
<comment type="similarity">
    <text evidence="1">To bacterial alkanal monooxygenase alpha and beta chains.</text>
</comment>
<evidence type="ECO:0000259" key="2">
    <source>
        <dbReference type="Pfam" id="PF00296"/>
    </source>
</evidence>
<sequence length="354" mass="37144">MTVLSVLDQGPVRRDAGPRQAIHDSVTVARELDTAGYARYWVAEHHGTASRAISAPEVLIGAIASATTRSRVGAGGTMLPNHTPLHVAEQFRILHTLYPGRIDLGVGRATGATDAVTGAAPARGLQGDPAPARGLQQDRDVFDASLRELLAFGGRREFPAGAAAGDADIRVMPDDVPLPPVYLLGSSASAARTAAALGLPYAMTAGFRDPALAVEGLRLYRQRFTPARDGDHPYAIVVLRAWVGDDREHAEALAAPERLANVWQLAGDAAALVPVHEALAYRFSEPERAVRDRLDLRSDLVGGPAEVADQLAALAGASGADEVMLVTNTYEPADRVASFRRLAAAVGLAAPASA</sequence>
<proteinExistence type="predicted"/>
<organism evidence="3 4">
    <name type="scientific">Protofrankia coriariae</name>
    <dbReference type="NCBI Taxonomy" id="1562887"/>
    <lineage>
        <taxon>Bacteria</taxon>
        <taxon>Bacillati</taxon>
        <taxon>Actinomycetota</taxon>
        <taxon>Actinomycetes</taxon>
        <taxon>Frankiales</taxon>
        <taxon>Frankiaceae</taxon>
        <taxon>Protofrankia</taxon>
    </lineage>
</organism>
<protein>
    <recommendedName>
        <fullName evidence="2">Luciferase-like domain-containing protein</fullName>
    </recommendedName>
</protein>
<gene>
    <name evidence="3" type="ORF">FrCorBMG51_09910</name>
</gene>
<dbReference type="InterPro" id="IPR036661">
    <property type="entry name" value="Luciferase-like_sf"/>
</dbReference>
<dbReference type="InterPro" id="IPR019949">
    <property type="entry name" value="CmoO-like"/>
</dbReference>
<dbReference type="Gene3D" id="3.20.20.30">
    <property type="entry name" value="Luciferase-like domain"/>
    <property type="match status" value="1"/>
</dbReference>
<dbReference type="Proteomes" id="UP000035425">
    <property type="component" value="Unassembled WGS sequence"/>
</dbReference>
<reference evidence="3 4" key="1">
    <citation type="submission" date="2014-12" db="EMBL/GenBank/DDBJ databases">
        <title>Frankia sp. BMG5.1 draft genome.</title>
        <authorList>
            <person name="Gtari M."/>
            <person name="Ghodhbane-Gtari F."/>
            <person name="Nouioui I."/>
            <person name="Ktari A."/>
            <person name="Hezbri K."/>
            <person name="Mimouni W."/>
            <person name="Sbissi I."/>
            <person name="Ayari A."/>
            <person name="Yamanaka T."/>
            <person name="Normand P."/>
            <person name="Tisa L.S."/>
            <person name="Boudabous A."/>
        </authorList>
    </citation>
    <scope>NUCLEOTIDE SEQUENCE [LARGE SCALE GENOMIC DNA]</scope>
    <source>
        <strain evidence="3 4">BMG5.1</strain>
    </source>
</reference>
<evidence type="ECO:0000313" key="3">
    <source>
        <dbReference type="EMBL" id="KLL11668.1"/>
    </source>
</evidence>
<feature type="domain" description="Luciferase-like" evidence="2">
    <location>
        <begin position="14"/>
        <end position="317"/>
    </location>
</feature>
<dbReference type="InterPro" id="IPR011251">
    <property type="entry name" value="Luciferase-like_dom"/>
</dbReference>
<dbReference type="SUPFAM" id="SSF51679">
    <property type="entry name" value="Bacterial luciferase-like"/>
    <property type="match status" value="1"/>
</dbReference>
<dbReference type="PANTHER" id="PTHR30137">
    <property type="entry name" value="LUCIFERASE-LIKE MONOOXYGENASE"/>
    <property type="match status" value="1"/>
</dbReference>
<dbReference type="InterPro" id="IPR050766">
    <property type="entry name" value="Bact_Lucif_Oxidored"/>
</dbReference>
<dbReference type="Pfam" id="PF00296">
    <property type="entry name" value="Bac_luciferase"/>
    <property type="match status" value="1"/>
</dbReference>
<comment type="caution">
    <text evidence="3">The sequence shown here is derived from an EMBL/GenBank/DDBJ whole genome shotgun (WGS) entry which is preliminary data.</text>
</comment>
<keyword evidence="4" id="KW-1185">Reference proteome</keyword>
<name>A0ABR5F4R2_9ACTN</name>
<dbReference type="PANTHER" id="PTHR30137:SF6">
    <property type="entry name" value="LUCIFERASE-LIKE MONOOXYGENASE"/>
    <property type="match status" value="1"/>
</dbReference>
<evidence type="ECO:0000256" key="1">
    <source>
        <dbReference type="ARBA" id="ARBA00007789"/>
    </source>
</evidence>
<dbReference type="NCBIfam" id="TIGR03558">
    <property type="entry name" value="oxido_grp_1"/>
    <property type="match status" value="1"/>
</dbReference>
<accession>A0ABR5F4R2</accession>